<accession>A0A2P1PPR3</accession>
<dbReference type="AlphaFoldDB" id="A0A2P1PPR3"/>
<keyword evidence="2" id="KW-1185">Reference proteome</keyword>
<dbReference type="Proteomes" id="UP000241074">
    <property type="component" value="Chromosome"/>
</dbReference>
<sequence>MAKLDESGDLIISPGEIYEDCAYHPCLCIGKGDGQVWGISLIDGSQPRTCDLRMCGVRILSLEEAWEIKCHGPADAEAKAEYPPEHRWWR</sequence>
<dbReference type="KEGG" id="xba:C7S18_06315"/>
<gene>
    <name evidence="1" type="ORF">C7S18_06315</name>
</gene>
<evidence type="ECO:0000313" key="1">
    <source>
        <dbReference type="EMBL" id="AVP96837.1"/>
    </source>
</evidence>
<proteinExistence type="predicted"/>
<evidence type="ECO:0000313" key="2">
    <source>
        <dbReference type="Proteomes" id="UP000241074"/>
    </source>
</evidence>
<reference evidence="1 2" key="1">
    <citation type="submission" date="2018-03" db="EMBL/GenBank/DDBJ databases">
        <title>Ahniella affigens gen. nov., sp. nov., a gammaproteobacterium isolated from sandy soil near a stream.</title>
        <authorList>
            <person name="Ko Y."/>
            <person name="Kim J.-H."/>
        </authorList>
    </citation>
    <scope>NUCLEOTIDE SEQUENCE [LARGE SCALE GENOMIC DNA]</scope>
    <source>
        <strain evidence="1 2">D13</strain>
    </source>
</reference>
<protein>
    <submittedName>
        <fullName evidence="1">Uncharacterized protein</fullName>
    </submittedName>
</protein>
<dbReference type="EMBL" id="CP027860">
    <property type="protein sequence ID" value="AVP96837.1"/>
    <property type="molecule type" value="Genomic_DNA"/>
</dbReference>
<reference evidence="1 2" key="2">
    <citation type="submission" date="2018-03" db="EMBL/GenBank/DDBJ databases">
        <authorList>
            <person name="Keele B.F."/>
        </authorList>
    </citation>
    <scope>NUCLEOTIDE SEQUENCE [LARGE SCALE GENOMIC DNA]</scope>
    <source>
        <strain evidence="1 2">D13</strain>
    </source>
</reference>
<name>A0A2P1PPR3_9GAMM</name>
<organism evidence="1 2">
    <name type="scientific">Ahniella affigens</name>
    <dbReference type="NCBI Taxonomy" id="2021234"/>
    <lineage>
        <taxon>Bacteria</taxon>
        <taxon>Pseudomonadati</taxon>
        <taxon>Pseudomonadota</taxon>
        <taxon>Gammaproteobacteria</taxon>
        <taxon>Lysobacterales</taxon>
        <taxon>Rhodanobacteraceae</taxon>
        <taxon>Ahniella</taxon>
    </lineage>
</organism>